<evidence type="ECO:0008006" key="4">
    <source>
        <dbReference type="Google" id="ProtNLM"/>
    </source>
</evidence>
<evidence type="ECO:0000256" key="1">
    <source>
        <dbReference type="SAM" id="MobiDB-lite"/>
    </source>
</evidence>
<dbReference type="Proteomes" id="UP000626109">
    <property type="component" value="Unassembled WGS sequence"/>
</dbReference>
<sequence>MEPAPPPPPPAPSAGEIPISAAVEYPPPPPPPSGYAATEVAGAAYPQAQYGQQPHTPEVCTSCGNVFMEDAHFCRNCGAPRQGSAGKVAE</sequence>
<gene>
    <name evidence="2" type="ORF">PGLA2088_LOCUS25227</name>
</gene>
<feature type="region of interest" description="Disordered" evidence="1">
    <location>
        <begin position="1"/>
        <end position="35"/>
    </location>
</feature>
<dbReference type="EMBL" id="CAJNNW010026670">
    <property type="protein sequence ID" value="CAE8686961.1"/>
    <property type="molecule type" value="Genomic_DNA"/>
</dbReference>
<feature type="non-terminal residue" evidence="2">
    <location>
        <position position="1"/>
    </location>
</feature>
<proteinExistence type="predicted"/>
<reference evidence="2" key="1">
    <citation type="submission" date="2021-02" db="EMBL/GenBank/DDBJ databases">
        <authorList>
            <person name="Dougan E. K."/>
            <person name="Rhodes N."/>
            <person name="Thang M."/>
            <person name="Chan C."/>
        </authorList>
    </citation>
    <scope>NUCLEOTIDE SEQUENCE</scope>
</reference>
<comment type="caution">
    <text evidence="2">The sequence shown here is derived from an EMBL/GenBank/DDBJ whole genome shotgun (WGS) entry which is preliminary data.</text>
</comment>
<evidence type="ECO:0000313" key="2">
    <source>
        <dbReference type="EMBL" id="CAE8686961.1"/>
    </source>
</evidence>
<evidence type="ECO:0000313" key="3">
    <source>
        <dbReference type="Proteomes" id="UP000626109"/>
    </source>
</evidence>
<protein>
    <recommendedName>
        <fullName evidence="4">Zinc-ribbon domain-containing protein</fullName>
    </recommendedName>
</protein>
<dbReference type="AlphaFoldDB" id="A0A813JU09"/>
<feature type="compositionally biased region" description="Low complexity" evidence="1">
    <location>
        <begin position="13"/>
        <end position="22"/>
    </location>
</feature>
<name>A0A813JU09_POLGL</name>
<feature type="compositionally biased region" description="Pro residues" evidence="1">
    <location>
        <begin position="1"/>
        <end position="12"/>
    </location>
</feature>
<organism evidence="2 3">
    <name type="scientific">Polarella glacialis</name>
    <name type="common">Dinoflagellate</name>
    <dbReference type="NCBI Taxonomy" id="89957"/>
    <lineage>
        <taxon>Eukaryota</taxon>
        <taxon>Sar</taxon>
        <taxon>Alveolata</taxon>
        <taxon>Dinophyceae</taxon>
        <taxon>Suessiales</taxon>
        <taxon>Suessiaceae</taxon>
        <taxon>Polarella</taxon>
    </lineage>
</organism>
<accession>A0A813JU09</accession>